<reference evidence="6" key="1">
    <citation type="journal article" date="2019" name="Int. J. Syst. Evol. Microbiol.">
        <title>The Global Catalogue of Microorganisms (GCM) 10K type strain sequencing project: providing services to taxonomists for standard genome sequencing and annotation.</title>
        <authorList>
            <consortium name="The Broad Institute Genomics Platform"/>
            <consortium name="The Broad Institute Genome Sequencing Center for Infectious Disease"/>
            <person name="Wu L."/>
            <person name="Ma J."/>
        </authorList>
    </citation>
    <scope>NUCLEOTIDE SEQUENCE [LARGE SCALE GENOMIC DNA]</scope>
    <source>
        <strain evidence="6">CCUG 54522</strain>
    </source>
</reference>
<evidence type="ECO:0000256" key="4">
    <source>
        <dbReference type="ARBA" id="ARBA00030238"/>
    </source>
</evidence>
<evidence type="ECO:0000256" key="1">
    <source>
        <dbReference type="ARBA" id="ARBA00000548"/>
    </source>
</evidence>
<gene>
    <name evidence="5" type="ORF">ACFPYL_15560</name>
</gene>
<name>A0ABW1LMU2_9ACTN</name>
<dbReference type="PANTHER" id="PTHR23303">
    <property type="entry name" value="CARBOXYPEPTIDASE REGULATORY REGION-CONTAINING"/>
    <property type="match status" value="1"/>
</dbReference>
<dbReference type="Gene3D" id="2.60.40.10">
    <property type="entry name" value="Immunoglobulins"/>
    <property type="match status" value="1"/>
</dbReference>
<dbReference type="EMBL" id="JBHSRJ010000005">
    <property type="protein sequence ID" value="MFC6044507.1"/>
    <property type="molecule type" value="Genomic_DNA"/>
</dbReference>
<evidence type="ECO:0000313" key="6">
    <source>
        <dbReference type="Proteomes" id="UP001596135"/>
    </source>
</evidence>
<dbReference type="RefSeq" id="WP_379156051.1">
    <property type="nucleotide sequence ID" value="NZ_JBHSRJ010000005.1"/>
</dbReference>
<dbReference type="SUPFAM" id="SSF49452">
    <property type="entry name" value="Starch-binding domain-like"/>
    <property type="match status" value="1"/>
</dbReference>
<dbReference type="SUPFAM" id="SSF49478">
    <property type="entry name" value="Cna protein B-type domain"/>
    <property type="match status" value="1"/>
</dbReference>
<accession>A0ABW1LMU2</accession>
<comment type="catalytic activity">
    <reaction evidence="1">
        <text>Endohydrolysis of (1-&gt;4)-alpha-D-glucosidic linkages in polysaccharides containing three or more (1-&gt;4)-alpha-linked D-glucose units.</text>
        <dbReference type="EC" id="3.2.1.1"/>
    </reaction>
</comment>
<dbReference type="Proteomes" id="UP001596135">
    <property type="component" value="Unassembled WGS sequence"/>
</dbReference>
<sequence>MLPSRWTRAAVVAVLTLLGSLLLVVGPAGSAGAASDKGLANGNIGCSGACPQMKMLWFDQNWKYLGAKKVNGGGYSIWLSPGTYHLQFVDQRPAYDISKFAPTDIKVTVRANALSNHNVKMRKGAFVTGTVVNGQGKPARGARLVAANRQQNSFETTANAKGQFAIGGLPQGKYSVFGWDKQKTWVNKSAWAGAVKPGKGRNIAVRLTKRAGSMTVYLFTPDGRMTTKSPVTVRSKATGQWWTATAKNGTAVFRGLYPGRYQLKFEGAGVWLPATLSVQKANVHSNKMAFGSVRLTKRGGWVTGTVVDNAQTDVDPRGIADVKVDLRTSTGDLLASTTTNANGNFTLSGPLTTRSGMSIVVTPQNGADSYGQGQQWCMFTTGSKAPVALTTGRQTAVGQVTLPRSTAEGQPDRCLVS</sequence>
<dbReference type="Pfam" id="PF13620">
    <property type="entry name" value="CarboxypepD_reg"/>
    <property type="match status" value="1"/>
</dbReference>
<protein>
    <recommendedName>
        <fullName evidence="2">alpha-amylase</fullName>
        <ecNumber evidence="2">3.2.1.1</ecNumber>
    </recommendedName>
    <alternativeName>
        <fullName evidence="4">1,4-alpha-D-glucan glucanohydrolase</fullName>
    </alternativeName>
</protein>
<evidence type="ECO:0000313" key="5">
    <source>
        <dbReference type="EMBL" id="MFC6044507.1"/>
    </source>
</evidence>
<keyword evidence="3" id="KW-0732">Signal</keyword>
<organism evidence="5 6">
    <name type="scientific">Nocardioides hankookensis</name>
    <dbReference type="NCBI Taxonomy" id="443157"/>
    <lineage>
        <taxon>Bacteria</taxon>
        <taxon>Bacillati</taxon>
        <taxon>Actinomycetota</taxon>
        <taxon>Actinomycetes</taxon>
        <taxon>Propionibacteriales</taxon>
        <taxon>Nocardioidaceae</taxon>
        <taxon>Nocardioides</taxon>
    </lineage>
</organism>
<evidence type="ECO:0000256" key="3">
    <source>
        <dbReference type="ARBA" id="ARBA00022729"/>
    </source>
</evidence>
<dbReference type="InterPro" id="IPR051417">
    <property type="entry name" value="SDr/BOS_complex"/>
</dbReference>
<keyword evidence="6" id="KW-1185">Reference proteome</keyword>
<proteinExistence type="predicted"/>
<comment type="caution">
    <text evidence="5">The sequence shown here is derived from an EMBL/GenBank/DDBJ whole genome shotgun (WGS) entry which is preliminary data.</text>
</comment>
<dbReference type="PANTHER" id="PTHR23303:SF14">
    <property type="entry name" value="BOS COMPLEX SUBUNIT NOMO1-RELATED"/>
    <property type="match status" value="1"/>
</dbReference>
<dbReference type="InterPro" id="IPR013784">
    <property type="entry name" value="Carb-bd-like_fold"/>
</dbReference>
<dbReference type="EC" id="3.2.1.1" evidence="2"/>
<dbReference type="InterPro" id="IPR013783">
    <property type="entry name" value="Ig-like_fold"/>
</dbReference>
<evidence type="ECO:0000256" key="2">
    <source>
        <dbReference type="ARBA" id="ARBA00012595"/>
    </source>
</evidence>